<evidence type="ECO:0000256" key="1">
    <source>
        <dbReference type="SAM" id="MobiDB-lite"/>
    </source>
</evidence>
<accession>A0A0J6FMR1</accession>
<proteinExistence type="predicted"/>
<organism evidence="2 3">
    <name type="scientific">Coccidioides posadasii RMSCC 3488</name>
    <dbReference type="NCBI Taxonomy" id="454284"/>
    <lineage>
        <taxon>Eukaryota</taxon>
        <taxon>Fungi</taxon>
        <taxon>Dikarya</taxon>
        <taxon>Ascomycota</taxon>
        <taxon>Pezizomycotina</taxon>
        <taxon>Eurotiomycetes</taxon>
        <taxon>Eurotiomycetidae</taxon>
        <taxon>Onygenales</taxon>
        <taxon>Onygenaceae</taxon>
        <taxon>Coccidioides</taxon>
    </lineage>
</organism>
<feature type="region of interest" description="Disordered" evidence="1">
    <location>
        <begin position="87"/>
        <end position="107"/>
    </location>
</feature>
<gene>
    <name evidence="2" type="ORF">CPAG_07046</name>
</gene>
<protein>
    <submittedName>
        <fullName evidence="2">Uncharacterized protein</fullName>
    </submittedName>
</protein>
<reference evidence="3" key="2">
    <citation type="journal article" date="2009" name="Genome Res.">
        <title>Comparative genomic analyses of the human fungal pathogens Coccidioides and their relatives.</title>
        <authorList>
            <person name="Sharpton T.J."/>
            <person name="Stajich J.E."/>
            <person name="Rounsley S.D."/>
            <person name="Gardner M.J."/>
            <person name="Wortman J.R."/>
            <person name="Jordar V.S."/>
            <person name="Maiti R."/>
            <person name="Kodira C.D."/>
            <person name="Neafsey D.E."/>
            <person name="Zeng Q."/>
            <person name="Hung C.-Y."/>
            <person name="McMahan C."/>
            <person name="Muszewska A."/>
            <person name="Grynberg M."/>
            <person name="Mandel M.A."/>
            <person name="Kellner E.M."/>
            <person name="Barker B.M."/>
            <person name="Galgiani J.N."/>
            <person name="Orbach M.J."/>
            <person name="Kirkland T.N."/>
            <person name="Cole G.T."/>
            <person name="Henn M.R."/>
            <person name="Birren B.W."/>
            <person name="Taylor J.W."/>
        </authorList>
    </citation>
    <scope>NUCLEOTIDE SEQUENCE [LARGE SCALE GENOMIC DNA]</scope>
    <source>
        <strain evidence="3">RMSCC 3488</strain>
    </source>
</reference>
<reference evidence="2 3" key="1">
    <citation type="submission" date="2007-06" db="EMBL/GenBank/DDBJ databases">
        <title>The Genome Sequence of Coccidioides posadasii RMSCC_3488.</title>
        <authorList>
            <consortium name="Coccidioides Genome Resources Consortium"/>
            <consortium name="The Broad Institute Genome Sequencing Platform"/>
            <person name="Henn M.R."/>
            <person name="Sykes S."/>
            <person name="Young S."/>
            <person name="Jaffe D."/>
            <person name="Berlin A."/>
            <person name="Alvarez P."/>
            <person name="Butler J."/>
            <person name="Gnerre S."/>
            <person name="Grabherr M."/>
            <person name="Mauceli E."/>
            <person name="Brockman W."/>
            <person name="Kodira C."/>
            <person name="Alvarado L."/>
            <person name="Zeng Q."/>
            <person name="Crawford M."/>
            <person name="Antoine C."/>
            <person name="Devon K."/>
            <person name="Galgiani J."/>
            <person name="Orsborn K."/>
            <person name="Lewis M.L."/>
            <person name="Nusbaum C."/>
            <person name="Galagan J."/>
            <person name="Birren B."/>
        </authorList>
    </citation>
    <scope>NUCLEOTIDE SEQUENCE [LARGE SCALE GENOMIC DNA]</scope>
    <source>
        <strain evidence="2 3">RMSCC 3488</strain>
    </source>
</reference>
<dbReference type="VEuPathDB" id="FungiDB:CPAG_07046"/>
<dbReference type="Proteomes" id="UP000054567">
    <property type="component" value="Unassembled WGS sequence"/>
</dbReference>
<evidence type="ECO:0000313" key="2">
    <source>
        <dbReference type="EMBL" id="KMM70735.1"/>
    </source>
</evidence>
<sequence>MVLYPLDSRSSLFGDPWTRCATTANRPMVSDAHSPQPQAPAFLIEVTYAYEVNEQLIKQEVLGQTMLSDGLVVMAMSIVNCVRKQTHSDAEHFQDSDSESISEMRTQRRRNLHDWNVGSGKPYSQDFPNVWRCGGVQRSLRK</sequence>
<name>A0A0J6FMR1_COCPO</name>
<dbReference type="EMBL" id="DS268112">
    <property type="protein sequence ID" value="KMM70735.1"/>
    <property type="molecule type" value="Genomic_DNA"/>
</dbReference>
<dbReference type="AlphaFoldDB" id="A0A0J6FMR1"/>
<reference evidence="3" key="3">
    <citation type="journal article" date="2010" name="Genome Res.">
        <title>Population genomic sequencing of Coccidioides fungi reveals recent hybridization and transposon control.</title>
        <authorList>
            <person name="Neafsey D.E."/>
            <person name="Barker B.M."/>
            <person name="Sharpton T.J."/>
            <person name="Stajich J.E."/>
            <person name="Park D.J."/>
            <person name="Whiston E."/>
            <person name="Hung C.-Y."/>
            <person name="McMahan C."/>
            <person name="White J."/>
            <person name="Sykes S."/>
            <person name="Heiman D."/>
            <person name="Young S."/>
            <person name="Zeng Q."/>
            <person name="Abouelleil A."/>
            <person name="Aftuck L."/>
            <person name="Bessette D."/>
            <person name="Brown A."/>
            <person name="FitzGerald M."/>
            <person name="Lui A."/>
            <person name="Macdonald J.P."/>
            <person name="Priest M."/>
            <person name="Orbach M.J."/>
            <person name="Galgiani J.N."/>
            <person name="Kirkland T.N."/>
            <person name="Cole G.T."/>
            <person name="Birren B.W."/>
            <person name="Henn M.R."/>
            <person name="Taylor J.W."/>
            <person name="Rounsley S.D."/>
        </authorList>
    </citation>
    <scope>NUCLEOTIDE SEQUENCE [LARGE SCALE GENOMIC DNA]</scope>
    <source>
        <strain evidence="3">RMSCC 3488</strain>
    </source>
</reference>
<evidence type="ECO:0000313" key="3">
    <source>
        <dbReference type="Proteomes" id="UP000054567"/>
    </source>
</evidence>